<proteinExistence type="predicted"/>
<keyword evidence="2" id="KW-1185">Reference proteome</keyword>
<organism evidence="1 2">
    <name type="scientific">Kluyvera intermedia</name>
    <name type="common">Enterobacter intermedius</name>
    <dbReference type="NCBI Taxonomy" id="61648"/>
    <lineage>
        <taxon>Bacteria</taxon>
        <taxon>Pseudomonadati</taxon>
        <taxon>Pseudomonadota</taxon>
        <taxon>Gammaproteobacteria</taxon>
        <taxon>Enterobacterales</taxon>
        <taxon>Enterobacteriaceae</taxon>
        <taxon>Kluyvera</taxon>
    </lineage>
</organism>
<dbReference type="Proteomes" id="UP000192521">
    <property type="component" value="Unassembled WGS sequence"/>
</dbReference>
<protein>
    <submittedName>
        <fullName evidence="1">Toxin YafO, type II toxin-antitoxin system family protein</fullName>
    </submittedName>
</protein>
<dbReference type="RefSeq" id="WP_085007817.1">
    <property type="nucleotide sequence ID" value="NZ_MWPR01000095.1"/>
</dbReference>
<comment type="caution">
    <text evidence="1">The sequence shown here is derived from an EMBL/GenBank/DDBJ whole genome shotgun (WGS) entry which is preliminary data.</text>
</comment>
<gene>
    <name evidence="1" type="ORF">B2M27_26680</name>
</gene>
<dbReference type="InterPro" id="IPR020353">
    <property type="entry name" value="Toxin_YafO"/>
</dbReference>
<evidence type="ECO:0000313" key="1">
    <source>
        <dbReference type="EMBL" id="ORJ47315.1"/>
    </source>
</evidence>
<accession>A0ABX3U733</accession>
<dbReference type="EMBL" id="MWPR01000095">
    <property type="protein sequence ID" value="ORJ47315.1"/>
    <property type="molecule type" value="Genomic_DNA"/>
</dbReference>
<sequence>MIKVSITAALMNKGSAHRYAQNLAEHLSLGKQFWCFGSHGGFERNYEAMAANIRKIHVLLEGDKPWPTHLTISERTCNNFLIYAHHFYDDEHYQILAIISPDAHSRVDAMLPDLIKLAEAFIELPPEELAKLKTYDA</sequence>
<reference evidence="1 2" key="1">
    <citation type="submission" date="2017-02" db="EMBL/GenBank/DDBJ databases">
        <title>Draft genome sequence of a Kluyvera intermedia isolate from a patient with a pancreatic abscess.</title>
        <authorList>
            <person name="Thele R."/>
        </authorList>
    </citation>
    <scope>NUCLEOTIDE SEQUENCE [LARGE SCALE GENOMIC DNA]</scope>
    <source>
        <strain evidence="1 2">FOSA7093</strain>
    </source>
</reference>
<name>A0ABX3U733_KLUIN</name>
<dbReference type="Pfam" id="PF13957">
    <property type="entry name" value="YafO_toxin"/>
    <property type="match status" value="1"/>
</dbReference>
<evidence type="ECO:0000313" key="2">
    <source>
        <dbReference type="Proteomes" id="UP000192521"/>
    </source>
</evidence>